<feature type="transmembrane region" description="Helical" evidence="1">
    <location>
        <begin position="46"/>
        <end position="67"/>
    </location>
</feature>
<keyword evidence="1" id="KW-1133">Transmembrane helix</keyword>
<dbReference type="EMBL" id="MUKV01000008">
    <property type="protein sequence ID" value="OQS41384.1"/>
    <property type="molecule type" value="Genomic_DNA"/>
</dbReference>
<name>A0A1W0D319_9NEIS</name>
<accession>A0A1W0D319</accession>
<dbReference type="SUPFAM" id="SSF54637">
    <property type="entry name" value="Thioesterase/thiol ester dehydrase-isomerase"/>
    <property type="match status" value="1"/>
</dbReference>
<dbReference type="NCBIfam" id="TIGR02447">
    <property type="entry name" value="yiiD_Cterm"/>
    <property type="match status" value="1"/>
</dbReference>
<dbReference type="Proteomes" id="UP000192721">
    <property type="component" value="Unassembled WGS sequence"/>
</dbReference>
<dbReference type="InterPro" id="IPR029069">
    <property type="entry name" value="HotDog_dom_sf"/>
</dbReference>
<reference evidence="3 4" key="1">
    <citation type="submission" date="2017-02" db="EMBL/GenBank/DDBJ databases">
        <title>Chromobacterium haemolyticum H5244.</title>
        <authorList>
            <person name="Gulvik C.A."/>
        </authorList>
    </citation>
    <scope>NUCLEOTIDE SEQUENCE [LARGE SCALE GENOMIC DNA]</scope>
    <source>
        <strain evidence="3 4">H5244</strain>
    </source>
</reference>
<evidence type="ECO:0000313" key="3">
    <source>
        <dbReference type="EMBL" id="OQS41384.1"/>
    </source>
</evidence>
<gene>
    <name evidence="3" type="ORF">B0T45_08875</name>
</gene>
<dbReference type="Pfam" id="PF09500">
    <property type="entry name" value="YiiD_C"/>
    <property type="match status" value="1"/>
</dbReference>
<dbReference type="Gene3D" id="3.10.129.10">
    <property type="entry name" value="Hotdog Thioesterase"/>
    <property type="match status" value="1"/>
</dbReference>
<proteinExistence type="predicted"/>
<evidence type="ECO:0000256" key="1">
    <source>
        <dbReference type="SAM" id="Phobius"/>
    </source>
</evidence>
<comment type="caution">
    <text evidence="3">The sequence shown here is derived from an EMBL/GenBank/DDBJ whole genome shotgun (WGS) entry which is preliminary data.</text>
</comment>
<dbReference type="AlphaFoldDB" id="A0A1W0D319"/>
<feature type="domain" description="Thioesterase putative" evidence="2">
    <location>
        <begin position="4"/>
        <end position="145"/>
    </location>
</feature>
<evidence type="ECO:0000259" key="2">
    <source>
        <dbReference type="Pfam" id="PF09500"/>
    </source>
</evidence>
<evidence type="ECO:0000313" key="4">
    <source>
        <dbReference type="Proteomes" id="UP000192721"/>
    </source>
</evidence>
<organism evidence="3 4">
    <name type="scientific">Chromobacterium haemolyticum</name>
    <dbReference type="NCBI Taxonomy" id="394935"/>
    <lineage>
        <taxon>Bacteria</taxon>
        <taxon>Pseudomonadati</taxon>
        <taxon>Pseudomonadota</taxon>
        <taxon>Betaproteobacteria</taxon>
        <taxon>Neisseriales</taxon>
        <taxon>Chromobacteriaceae</taxon>
        <taxon>Chromobacterium</taxon>
    </lineage>
</organism>
<keyword evidence="1" id="KW-0472">Membrane</keyword>
<dbReference type="RefSeq" id="WP_081555229.1">
    <property type="nucleotide sequence ID" value="NZ_MUKV01000008.1"/>
</dbReference>
<keyword evidence="1" id="KW-0812">Transmembrane</keyword>
<dbReference type="InterPro" id="IPR012660">
    <property type="entry name" value="YiiD_C"/>
</dbReference>
<protein>
    <recommendedName>
        <fullName evidence="2">Thioesterase putative domain-containing protein</fullName>
    </recommendedName>
</protein>
<sequence>MSPKALEDYLHQHIPLSAAMEVGVAEASGERVILNAPLAPNINHRATVFGGSASAVAILAAWSLVFMRLRERGLPGRVIIHGNSMRYDKPISAGFLARATAPEPAAWDKLERALRRGRMGRLRLAVALECEGEAVGGLDGEFVVLPGEEAPRTESVPQ</sequence>